<organism evidence="1 2">
    <name type="scientific">Geomesophilobacter sediminis</name>
    <dbReference type="NCBI Taxonomy" id="2798584"/>
    <lineage>
        <taxon>Bacteria</taxon>
        <taxon>Pseudomonadati</taxon>
        <taxon>Thermodesulfobacteriota</taxon>
        <taxon>Desulfuromonadia</taxon>
        <taxon>Geobacterales</taxon>
        <taxon>Geobacteraceae</taxon>
        <taxon>Geomesophilobacter</taxon>
    </lineage>
</organism>
<proteinExistence type="predicted"/>
<dbReference type="RefSeq" id="WP_199385739.1">
    <property type="nucleotide sequence ID" value="NZ_JAEMHM010000017.1"/>
</dbReference>
<gene>
    <name evidence="1" type="ORF">JFN93_19140</name>
</gene>
<dbReference type="Proteomes" id="UP000636888">
    <property type="component" value="Unassembled WGS sequence"/>
</dbReference>
<evidence type="ECO:0000313" key="2">
    <source>
        <dbReference type="Proteomes" id="UP000636888"/>
    </source>
</evidence>
<dbReference type="EMBL" id="JAEMHM010000017">
    <property type="protein sequence ID" value="MBJ6726830.1"/>
    <property type="molecule type" value="Genomic_DNA"/>
</dbReference>
<comment type="caution">
    <text evidence="1">The sequence shown here is derived from an EMBL/GenBank/DDBJ whole genome shotgun (WGS) entry which is preliminary data.</text>
</comment>
<reference evidence="1" key="1">
    <citation type="submission" date="2020-12" db="EMBL/GenBank/DDBJ databases">
        <title>Geomonas sp. Red875, isolated from river sediment.</title>
        <authorList>
            <person name="Xu Z."/>
            <person name="Zhang Z."/>
            <person name="Masuda Y."/>
            <person name="Itoh H."/>
            <person name="Senoo K."/>
        </authorList>
    </citation>
    <scope>NUCLEOTIDE SEQUENCE</scope>
    <source>
        <strain evidence="1">Red875</strain>
    </source>
</reference>
<protein>
    <submittedName>
        <fullName evidence="1">Uncharacterized protein</fullName>
    </submittedName>
</protein>
<name>A0A8J7M197_9BACT</name>
<evidence type="ECO:0000313" key="1">
    <source>
        <dbReference type="EMBL" id="MBJ6726830.1"/>
    </source>
</evidence>
<accession>A0A8J7M197</accession>
<sequence length="219" mass="24229">MAYVHDCQSITGSLAETKSTVRHGLSLPLKMLLFFSWFSLPGCIGNFQLISTRQGATTAGWHQYVTPRPPKNPVEDAVLEVAGTRKSIEIGNQEILYIYTDTTKRDPVDCIEVVEKSTGNVETSQRKVTHYRVYKGQIAAMSDPANEFFVDANMEQAIMRAVAQTWAPNRVLFYQDGDKSYAISSNGVGQCSAEVSIYNGDKVGKVLIGVKTVNFCFAR</sequence>
<dbReference type="AlphaFoldDB" id="A0A8J7M197"/>
<keyword evidence="2" id="KW-1185">Reference proteome</keyword>